<comment type="caution">
    <text evidence="2">The sequence shown here is derived from an EMBL/GenBank/DDBJ whole genome shotgun (WGS) entry which is preliminary data.</text>
</comment>
<evidence type="ECO:0000313" key="3">
    <source>
        <dbReference type="Proteomes" id="UP000765003"/>
    </source>
</evidence>
<dbReference type="EMBL" id="JAFITA010000001">
    <property type="protein sequence ID" value="MBN4077294.1"/>
    <property type="molecule type" value="Genomic_DNA"/>
</dbReference>
<protein>
    <recommendedName>
        <fullName evidence="4">Transmembrane protein</fullName>
    </recommendedName>
</protein>
<keyword evidence="1" id="KW-0812">Transmembrane</keyword>
<sequence>MKFCSLFLIFSIFISTQLVLPSKVFADKVHSRSLQEAGDENSNSDEENEKEKECNCASDTFNKMMASAVSGIFWTMFFVGSYVVFMHPIRHFRAWRHKHMHKQMIDGGTQMASSEALANVVQVATTAMGNVVYEMVTSVGAGSSVSSELEPLLARDGGV</sequence>
<keyword evidence="1" id="KW-1133">Transmembrane helix</keyword>
<proteinExistence type="predicted"/>
<feature type="transmembrane region" description="Helical" evidence="1">
    <location>
        <begin position="71"/>
        <end position="89"/>
    </location>
</feature>
<organism evidence="2 3">
    <name type="scientific">Sulfobacillus acidophilus</name>
    <dbReference type="NCBI Taxonomy" id="53633"/>
    <lineage>
        <taxon>Bacteria</taxon>
        <taxon>Bacillati</taxon>
        <taxon>Bacillota</taxon>
        <taxon>Clostridia</taxon>
        <taxon>Eubacteriales</taxon>
        <taxon>Clostridiales Family XVII. Incertae Sedis</taxon>
        <taxon>Sulfobacillus</taxon>
    </lineage>
</organism>
<keyword evidence="1" id="KW-0472">Membrane</keyword>
<evidence type="ECO:0000313" key="2">
    <source>
        <dbReference type="EMBL" id="MBN4077294.1"/>
    </source>
</evidence>
<keyword evidence="3" id="KW-1185">Reference proteome</keyword>
<reference evidence="2" key="1">
    <citation type="submission" date="2021-02" db="EMBL/GenBank/DDBJ databases">
        <title>Activity-based single-cell genomes from oceanic crustal fluid captures similar information to metagenomic and metatranscriptomic surveys with orders of magnitude less sampling.</title>
        <authorList>
            <person name="D'Angelo T.S."/>
            <person name="Orcutt B.N."/>
        </authorList>
    </citation>
    <scope>NUCLEOTIDE SEQUENCE [LARGE SCALE GENOMIC DNA]</scope>
    <source>
        <strain evidence="2">AH-315-E05</strain>
    </source>
</reference>
<evidence type="ECO:0008006" key="4">
    <source>
        <dbReference type="Google" id="ProtNLM"/>
    </source>
</evidence>
<gene>
    <name evidence="2" type="ORF">JYT19_00115</name>
</gene>
<name>A0ABS3AWH7_9FIRM</name>
<dbReference type="Proteomes" id="UP000765003">
    <property type="component" value="Unassembled WGS sequence"/>
</dbReference>
<evidence type="ECO:0000256" key="1">
    <source>
        <dbReference type="SAM" id="Phobius"/>
    </source>
</evidence>
<accession>A0ABS3AWH7</accession>